<feature type="transmembrane region" description="Helical" evidence="7">
    <location>
        <begin position="111"/>
        <end position="137"/>
    </location>
</feature>
<evidence type="ECO:0000256" key="5">
    <source>
        <dbReference type="ARBA" id="ARBA00022989"/>
    </source>
</evidence>
<comment type="subcellular location">
    <subcellularLocation>
        <location evidence="1 7">Cell membrane</location>
        <topology evidence="1 7">Multi-pass membrane protein</topology>
    </subcellularLocation>
</comment>
<evidence type="ECO:0000256" key="7">
    <source>
        <dbReference type="RuleBase" id="RU363032"/>
    </source>
</evidence>
<feature type="domain" description="ABC transmembrane type-1" evidence="8">
    <location>
        <begin position="107"/>
        <end position="296"/>
    </location>
</feature>
<protein>
    <submittedName>
        <fullName evidence="9">ABC transporter permease</fullName>
    </submittedName>
</protein>
<comment type="caution">
    <text evidence="9">The sequence shown here is derived from an EMBL/GenBank/DDBJ whole genome shotgun (WGS) entry which is preliminary data.</text>
</comment>
<feature type="transmembrane region" description="Helical" evidence="7">
    <location>
        <begin position="43"/>
        <end position="64"/>
    </location>
</feature>
<evidence type="ECO:0000313" key="10">
    <source>
        <dbReference type="Proteomes" id="UP000298358"/>
    </source>
</evidence>
<dbReference type="InterPro" id="IPR050366">
    <property type="entry name" value="BP-dependent_transpt_permease"/>
</dbReference>
<dbReference type="InterPro" id="IPR025966">
    <property type="entry name" value="OppC_N"/>
</dbReference>
<keyword evidence="2 7" id="KW-0813">Transport</keyword>
<keyword evidence="6 7" id="KW-0472">Membrane</keyword>
<dbReference type="PANTHER" id="PTHR43386">
    <property type="entry name" value="OLIGOPEPTIDE TRANSPORT SYSTEM PERMEASE PROTEIN APPC"/>
    <property type="match status" value="1"/>
</dbReference>
<dbReference type="Pfam" id="PF12911">
    <property type="entry name" value="OppC_N"/>
    <property type="match status" value="1"/>
</dbReference>
<keyword evidence="5 7" id="KW-1133">Transmembrane helix</keyword>
<evidence type="ECO:0000259" key="8">
    <source>
        <dbReference type="PROSITE" id="PS50928"/>
    </source>
</evidence>
<feature type="transmembrane region" description="Helical" evidence="7">
    <location>
        <begin position="149"/>
        <end position="167"/>
    </location>
</feature>
<dbReference type="CDD" id="cd06261">
    <property type="entry name" value="TM_PBP2"/>
    <property type="match status" value="1"/>
</dbReference>
<evidence type="ECO:0000256" key="6">
    <source>
        <dbReference type="ARBA" id="ARBA00023136"/>
    </source>
</evidence>
<reference evidence="9 10" key="1">
    <citation type="submission" date="2019-03" db="EMBL/GenBank/DDBJ databases">
        <title>Diversity of the mouse oral microbiome.</title>
        <authorList>
            <person name="Joseph S."/>
            <person name="Aduse-Opoku J."/>
            <person name="Curtis M."/>
            <person name="Wade W."/>
            <person name="Hashim A."/>
        </authorList>
    </citation>
    <scope>NUCLEOTIDE SEQUENCE [LARGE SCALE GENOMIC DNA]</scope>
    <source>
        <strain evidence="9 10">P1012</strain>
    </source>
</reference>
<evidence type="ECO:0000313" key="9">
    <source>
        <dbReference type="EMBL" id="TFU33770.1"/>
    </source>
</evidence>
<keyword evidence="4 7" id="KW-0812">Transmembrane</keyword>
<dbReference type="SUPFAM" id="SSF161098">
    <property type="entry name" value="MetI-like"/>
    <property type="match status" value="1"/>
</dbReference>
<dbReference type="OrthoDB" id="9812701at2"/>
<dbReference type="AlphaFoldDB" id="A0A4Y9FX15"/>
<dbReference type="Proteomes" id="UP000298358">
    <property type="component" value="Unassembled WGS sequence"/>
</dbReference>
<evidence type="ECO:0000256" key="4">
    <source>
        <dbReference type="ARBA" id="ARBA00022692"/>
    </source>
</evidence>
<evidence type="ECO:0000256" key="2">
    <source>
        <dbReference type="ARBA" id="ARBA00022448"/>
    </source>
</evidence>
<gene>
    <name evidence="9" type="ORF">E4U02_03640</name>
</gene>
<comment type="similarity">
    <text evidence="7">Belongs to the binding-protein-dependent transport system permease family.</text>
</comment>
<keyword evidence="3" id="KW-1003">Cell membrane</keyword>
<dbReference type="PANTHER" id="PTHR43386:SF6">
    <property type="entry name" value="ABC TRANSPORTER PERMEASE PROTEIN"/>
    <property type="match status" value="1"/>
</dbReference>
<dbReference type="GO" id="GO:0055085">
    <property type="term" value="P:transmembrane transport"/>
    <property type="evidence" value="ECO:0007669"/>
    <property type="project" value="InterPro"/>
</dbReference>
<dbReference type="Pfam" id="PF00528">
    <property type="entry name" value="BPD_transp_1"/>
    <property type="match status" value="1"/>
</dbReference>
<dbReference type="Gene3D" id="1.10.3720.10">
    <property type="entry name" value="MetI-like"/>
    <property type="match status" value="1"/>
</dbReference>
<evidence type="ECO:0000256" key="3">
    <source>
        <dbReference type="ARBA" id="ARBA00022475"/>
    </source>
</evidence>
<proteinExistence type="inferred from homology"/>
<dbReference type="GO" id="GO:0005886">
    <property type="term" value="C:plasma membrane"/>
    <property type="evidence" value="ECO:0007669"/>
    <property type="project" value="UniProtKB-SubCell"/>
</dbReference>
<feature type="transmembrane region" description="Helical" evidence="7">
    <location>
        <begin position="277"/>
        <end position="296"/>
    </location>
</feature>
<dbReference type="EMBL" id="SPQB01000005">
    <property type="protein sequence ID" value="TFU33770.1"/>
    <property type="molecule type" value="Genomic_DNA"/>
</dbReference>
<dbReference type="InterPro" id="IPR035906">
    <property type="entry name" value="MetI-like_sf"/>
</dbReference>
<dbReference type="PROSITE" id="PS50928">
    <property type="entry name" value="ABC_TM1"/>
    <property type="match status" value="1"/>
</dbReference>
<keyword evidence="10" id="KW-1185">Reference proteome</keyword>
<feature type="transmembrane region" description="Helical" evidence="7">
    <location>
        <begin position="230"/>
        <end position="256"/>
    </location>
</feature>
<feature type="transmembrane region" description="Helical" evidence="7">
    <location>
        <begin position="173"/>
        <end position="191"/>
    </location>
</feature>
<evidence type="ECO:0000256" key="1">
    <source>
        <dbReference type="ARBA" id="ARBA00004651"/>
    </source>
</evidence>
<accession>A0A4Y9FX15</accession>
<sequence length="311" mass="33011">MSSNSTHYVAPVKADVVVDAVRLSDKKSNLWLDAWRDLRHRPLFWLSVVVCVLVIIVATLPSMFTAFPPSGPQACDLSNSNGGPTAGHPLGYTFQGCDVWSRLVHGASVSIAVGVMATIIGTVIGVIMGALAGFYGGFLDSLLSRVGDIFFTIPYIVAAIVVMTVLKEHRSELVLAFAIGGFSWASTARLMRAEVLRVKQSDFVMASISLGLTRFKTLLVHVMPNALAPIIVVATVGLGQAIVAEATLSFLGVGLGGVSWGADIANAQSSIRTSPMALFWPSLALTVTVLAFVTLGELMRDALDPKARAQR</sequence>
<dbReference type="InterPro" id="IPR000515">
    <property type="entry name" value="MetI-like"/>
</dbReference>
<name>A0A4Y9FX15_9MICO</name>
<dbReference type="RefSeq" id="WP_135113304.1">
    <property type="nucleotide sequence ID" value="NZ_JADGLL010000005.1"/>
</dbReference>
<organism evidence="9 10">
    <name type="scientific">Microbacterium paludicola</name>
    <dbReference type="NCBI Taxonomy" id="300019"/>
    <lineage>
        <taxon>Bacteria</taxon>
        <taxon>Bacillati</taxon>
        <taxon>Actinomycetota</taxon>
        <taxon>Actinomycetes</taxon>
        <taxon>Micrococcales</taxon>
        <taxon>Microbacteriaceae</taxon>
        <taxon>Microbacterium</taxon>
    </lineage>
</organism>